<dbReference type="OMA" id="HGRLWYS"/>
<dbReference type="SMART" id="SM00239">
    <property type="entry name" value="C2"/>
    <property type="match status" value="2"/>
</dbReference>
<dbReference type="Proteomes" id="UP001165740">
    <property type="component" value="Chromosome 2"/>
</dbReference>
<dbReference type="GO" id="GO:0005544">
    <property type="term" value="F:calcium-dependent phospholipid binding"/>
    <property type="evidence" value="ECO:0007669"/>
    <property type="project" value="TreeGrafter"/>
</dbReference>
<evidence type="ECO:0000313" key="5">
    <source>
        <dbReference type="Proteomes" id="UP001165740"/>
    </source>
</evidence>
<sequence>MTRQRRDEESRIIFGARASNWNSGVNFENAQPQDQPTEVKSDDGLWAYISPLTLAILSACLVTLIVLCVVALVWFKVRRRRQKLLRDLTFDEGSEESKSTKSAPTSRTPSPKLNKRMSCPDALTLKTACAKEMLARSLTSDRIPDFMLPPERVQPYSPHEKKTQSFNFSTHQMSVASLGSIKPDLYHHQSFSEDDEPNLPETKDGRLWFSMVYDATVEQLHVTLIKVKDLPGRSNSSLPRDPFVKIYLLPDERTCRSSKVKKKTLSPVFNETHTFLVGPEEIKKRVLRFSVYDVDRRRVRHSLGHVMINLKGLDLTKGDVMWSDLEPMAQATSSLGELQFSLVYIPANEKIKIGIHRAKNLNQMEDYPDTGAYVKVQLYYGHKCHRVKRTIPRPGGTEIMFNESLSFTVNGKQMDSCNMVVSIMLTSAKAFGSNDVEYGRIAIGAFMYSRGEELVHWQEMISQPKIISTRWHSLSSVHPPP</sequence>
<dbReference type="GO" id="GO:0000149">
    <property type="term" value="F:SNARE binding"/>
    <property type="evidence" value="ECO:0007669"/>
    <property type="project" value="TreeGrafter"/>
</dbReference>
<dbReference type="PROSITE" id="PS50004">
    <property type="entry name" value="C2"/>
    <property type="match status" value="2"/>
</dbReference>
<dbReference type="GO" id="GO:0070382">
    <property type="term" value="C:exocytic vesicle"/>
    <property type="evidence" value="ECO:0007669"/>
    <property type="project" value="TreeGrafter"/>
</dbReference>
<feature type="domain" description="C2" evidence="4">
    <location>
        <begin position="203"/>
        <end position="323"/>
    </location>
</feature>
<dbReference type="InterPro" id="IPR047897">
    <property type="entry name" value="Synaptotagmin-15/17_C2A"/>
</dbReference>
<dbReference type="AlphaFoldDB" id="A0A9W2ZI90"/>
<dbReference type="OrthoDB" id="10259057at2759"/>
<dbReference type="GO" id="GO:0030276">
    <property type="term" value="F:clathrin binding"/>
    <property type="evidence" value="ECO:0007669"/>
    <property type="project" value="TreeGrafter"/>
</dbReference>
<proteinExistence type="predicted"/>
<feature type="domain" description="C2" evidence="4">
    <location>
        <begin position="334"/>
        <end position="458"/>
    </location>
</feature>
<dbReference type="InterPro" id="IPR000008">
    <property type="entry name" value="C2_dom"/>
</dbReference>
<evidence type="ECO:0000256" key="1">
    <source>
        <dbReference type="ARBA" id="ARBA00022737"/>
    </source>
</evidence>
<evidence type="ECO:0000313" key="6">
    <source>
        <dbReference type="RefSeq" id="XP_055874671.1"/>
    </source>
</evidence>
<feature type="compositionally biased region" description="Polar residues" evidence="2">
    <location>
        <begin position="100"/>
        <end position="111"/>
    </location>
</feature>
<dbReference type="RefSeq" id="XP_055874671.1">
    <property type="nucleotide sequence ID" value="XM_056018696.1"/>
</dbReference>
<protein>
    <submittedName>
        <fullName evidence="6">Synaptotagmin-15-like isoform X1</fullName>
    </submittedName>
</protein>
<reference evidence="6" key="1">
    <citation type="submission" date="2025-08" db="UniProtKB">
        <authorList>
            <consortium name="RefSeq"/>
        </authorList>
    </citation>
    <scope>IDENTIFICATION</scope>
</reference>
<dbReference type="FunFam" id="2.60.40.150:FF:000237">
    <property type="entry name" value="Synaptotagmin 15"/>
    <property type="match status" value="1"/>
</dbReference>
<evidence type="ECO:0000259" key="4">
    <source>
        <dbReference type="PROSITE" id="PS50004"/>
    </source>
</evidence>
<evidence type="ECO:0000256" key="2">
    <source>
        <dbReference type="SAM" id="MobiDB-lite"/>
    </source>
</evidence>
<accession>A0A9W2ZI90</accession>
<dbReference type="Gene3D" id="2.60.40.150">
    <property type="entry name" value="C2 domain"/>
    <property type="match status" value="2"/>
</dbReference>
<keyword evidence="3" id="KW-1133">Transmembrane helix</keyword>
<keyword evidence="1" id="KW-0677">Repeat</keyword>
<dbReference type="Pfam" id="PF00168">
    <property type="entry name" value="C2"/>
    <property type="match status" value="2"/>
</dbReference>
<dbReference type="CDD" id="cd08390">
    <property type="entry name" value="C2A_Synaptotagmin-15-17"/>
    <property type="match status" value="1"/>
</dbReference>
<keyword evidence="5" id="KW-1185">Reference proteome</keyword>
<keyword evidence="3" id="KW-0472">Membrane</keyword>
<feature type="transmembrane region" description="Helical" evidence="3">
    <location>
        <begin position="45"/>
        <end position="75"/>
    </location>
</feature>
<dbReference type="GO" id="GO:0005886">
    <property type="term" value="C:plasma membrane"/>
    <property type="evidence" value="ECO:0007669"/>
    <property type="project" value="TreeGrafter"/>
</dbReference>
<keyword evidence="3" id="KW-0812">Transmembrane</keyword>
<dbReference type="GO" id="GO:0017156">
    <property type="term" value="P:calcium-ion regulated exocytosis"/>
    <property type="evidence" value="ECO:0007669"/>
    <property type="project" value="TreeGrafter"/>
</dbReference>
<gene>
    <name evidence="6" type="primary">LOC106075821</name>
</gene>
<dbReference type="PANTHER" id="PTHR10024">
    <property type="entry name" value="SYNAPTOTAGMIN"/>
    <property type="match status" value="1"/>
</dbReference>
<dbReference type="GO" id="GO:0001786">
    <property type="term" value="F:phosphatidylserine binding"/>
    <property type="evidence" value="ECO:0007669"/>
    <property type="project" value="TreeGrafter"/>
</dbReference>
<dbReference type="PANTHER" id="PTHR10024:SF377">
    <property type="entry name" value="SYNAPTOTAGMIN-15-LIKE ISOFORM X1"/>
    <property type="match status" value="1"/>
</dbReference>
<evidence type="ECO:0000256" key="3">
    <source>
        <dbReference type="SAM" id="Phobius"/>
    </source>
</evidence>
<dbReference type="GeneID" id="106075821"/>
<feature type="region of interest" description="Disordered" evidence="2">
    <location>
        <begin position="91"/>
        <end position="117"/>
    </location>
</feature>
<dbReference type="InterPro" id="IPR035892">
    <property type="entry name" value="C2_domain_sf"/>
</dbReference>
<dbReference type="SUPFAM" id="SSF49562">
    <property type="entry name" value="C2 domain (Calcium/lipid-binding domain, CaLB)"/>
    <property type="match status" value="2"/>
</dbReference>
<organism evidence="5 6">
    <name type="scientific">Biomphalaria glabrata</name>
    <name type="common">Bloodfluke planorb</name>
    <name type="synonym">Freshwater snail</name>
    <dbReference type="NCBI Taxonomy" id="6526"/>
    <lineage>
        <taxon>Eukaryota</taxon>
        <taxon>Metazoa</taxon>
        <taxon>Spiralia</taxon>
        <taxon>Lophotrochozoa</taxon>
        <taxon>Mollusca</taxon>
        <taxon>Gastropoda</taxon>
        <taxon>Heterobranchia</taxon>
        <taxon>Euthyneura</taxon>
        <taxon>Panpulmonata</taxon>
        <taxon>Hygrophila</taxon>
        <taxon>Lymnaeoidea</taxon>
        <taxon>Planorbidae</taxon>
        <taxon>Biomphalaria</taxon>
    </lineage>
</organism>
<dbReference type="GO" id="GO:0005509">
    <property type="term" value="F:calcium ion binding"/>
    <property type="evidence" value="ECO:0007669"/>
    <property type="project" value="TreeGrafter"/>
</dbReference>
<name>A0A9W2ZI90_BIOGL</name>